<feature type="domain" description="HTH cro/C1-type" evidence="1">
    <location>
        <begin position="7"/>
        <end position="61"/>
    </location>
</feature>
<gene>
    <name evidence="2" type="ORF">HHL28_01500</name>
</gene>
<keyword evidence="3" id="KW-1185">Reference proteome</keyword>
<dbReference type="Gene3D" id="1.10.260.40">
    <property type="entry name" value="lambda repressor-like DNA-binding domains"/>
    <property type="match status" value="1"/>
</dbReference>
<accession>A0A858R3G8</accession>
<dbReference type="KEGG" id="acru:HHL28_01500"/>
<dbReference type="GO" id="GO:0003677">
    <property type="term" value="F:DNA binding"/>
    <property type="evidence" value="ECO:0007669"/>
    <property type="project" value="InterPro"/>
</dbReference>
<dbReference type="CDD" id="cd00093">
    <property type="entry name" value="HTH_XRE"/>
    <property type="match status" value="1"/>
</dbReference>
<dbReference type="Proteomes" id="UP000501891">
    <property type="component" value="Chromosome"/>
</dbReference>
<evidence type="ECO:0000313" key="3">
    <source>
        <dbReference type="Proteomes" id="UP000501891"/>
    </source>
</evidence>
<dbReference type="EMBL" id="CP051775">
    <property type="protein sequence ID" value="QJE71959.1"/>
    <property type="molecule type" value="Genomic_DNA"/>
</dbReference>
<evidence type="ECO:0000259" key="1">
    <source>
        <dbReference type="PROSITE" id="PS50943"/>
    </source>
</evidence>
<organism evidence="2 3">
    <name type="scientific">Aerophototrophica crusticola</name>
    <dbReference type="NCBI Taxonomy" id="1709002"/>
    <lineage>
        <taxon>Bacteria</taxon>
        <taxon>Pseudomonadati</taxon>
        <taxon>Pseudomonadota</taxon>
        <taxon>Alphaproteobacteria</taxon>
        <taxon>Rhodospirillales</taxon>
        <taxon>Rhodospirillaceae</taxon>
        <taxon>Aerophototrophica</taxon>
    </lineage>
</organism>
<dbReference type="AlphaFoldDB" id="A0A858R3G8"/>
<dbReference type="Pfam" id="PF01381">
    <property type="entry name" value="HTH_3"/>
    <property type="match status" value="1"/>
</dbReference>
<reference evidence="2" key="1">
    <citation type="submission" date="2020-04" db="EMBL/GenBank/DDBJ databases">
        <title>A desert anoxygenic phototrophic bacterium fixes CO2 using RubisCO under aerobic conditions.</title>
        <authorList>
            <person name="Tang K."/>
        </authorList>
    </citation>
    <scope>NUCLEOTIDE SEQUENCE [LARGE SCALE GENOMIC DNA]</scope>
    <source>
        <strain evidence="2">MIMtkB3</strain>
    </source>
</reference>
<dbReference type="SUPFAM" id="SSF47413">
    <property type="entry name" value="lambda repressor-like DNA-binding domains"/>
    <property type="match status" value="1"/>
</dbReference>
<evidence type="ECO:0000313" key="2">
    <source>
        <dbReference type="EMBL" id="QJE71959.1"/>
    </source>
</evidence>
<dbReference type="InterPro" id="IPR001387">
    <property type="entry name" value="Cro/C1-type_HTH"/>
</dbReference>
<sequence length="78" mass="8641">MIVGAQVRAARGLLDITQEELAAMCGMTAQTVKDFERGLRKPQPRTIRDLQRALEENGIDFLNDNAGGIGVMLRRTEL</sequence>
<protein>
    <submittedName>
        <fullName evidence="2">Helix-turn-helix transcriptional regulator</fullName>
    </submittedName>
</protein>
<proteinExistence type="predicted"/>
<dbReference type="InterPro" id="IPR010982">
    <property type="entry name" value="Lambda_DNA-bd_dom_sf"/>
</dbReference>
<dbReference type="PROSITE" id="PS50943">
    <property type="entry name" value="HTH_CROC1"/>
    <property type="match status" value="1"/>
</dbReference>
<dbReference type="SMART" id="SM00530">
    <property type="entry name" value="HTH_XRE"/>
    <property type="match status" value="1"/>
</dbReference>
<name>A0A858R3G8_9PROT</name>